<comment type="similarity">
    <text evidence="9">Belongs to the monovalent cation:proton antiporter 2 (CPA2) transporter (TC 2.A.37) family. CHX (TC 2.A.37.4) subfamily.</text>
</comment>
<keyword evidence="2" id="KW-0813">Transport</keyword>
<feature type="transmembrane region" description="Helical" evidence="10">
    <location>
        <begin position="37"/>
        <end position="56"/>
    </location>
</feature>
<evidence type="ECO:0000259" key="11">
    <source>
        <dbReference type="Pfam" id="PF00999"/>
    </source>
</evidence>
<protein>
    <recommendedName>
        <fullName evidence="11">Cation/H+ exchanger transmembrane domain-containing protein</fullName>
    </recommendedName>
</protein>
<evidence type="ECO:0000256" key="5">
    <source>
        <dbReference type="ARBA" id="ARBA00022958"/>
    </source>
</evidence>
<keyword evidence="3" id="KW-0633">Potassium transport</keyword>
<dbReference type="AlphaFoldDB" id="A0A4S4DKN4"/>
<dbReference type="InterPro" id="IPR038770">
    <property type="entry name" value="Na+/solute_symporter_sf"/>
</dbReference>
<dbReference type="GO" id="GO:1902600">
    <property type="term" value="P:proton transmembrane transport"/>
    <property type="evidence" value="ECO:0007669"/>
    <property type="project" value="InterPro"/>
</dbReference>
<evidence type="ECO:0000256" key="10">
    <source>
        <dbReference type="SAM" id="Phobius"/>
    </source>
</evidence>
<dbReference type="Proteomes" id="UP000306102">
    <property type="component" value="Unassembled WGS sequence"/>
</dbReference>
<evidence type="ECO:0000256" key="8">
    <source>
        <dbReference type="ARBA" id="ARBA00023136"/>
    </source>
</evidence>
<organism evidence="12 13">
    <name type="scientific">Camellia sinensis var. sinensis</name>
    <name type="common">China tea</name>
    <dbReference type="NCBI Taxonomy" id="542762"/>
    <lineage>
        <taxon>Eukaryota</taxon>
        <taxon>Viridiplantae</taxon>
        <taxon>Streptophyta</taxon>
        <taxon>Embryophyta</taxon>
        <taxon>Tracheophyta</taxon>
        <taxon>Spermatophyta</taxon>
        <taxon>Magnoliopsida</taxon>
        <taxon>eudicotyledons</taxon>
        <taxon>Gunneridae</taxon>
        <taxon>Pentapetalae</taxon>
        <taxon>asterids</taxon>
        <taxon>Ericales</taxon>
        <taxon>Theaceae</taxon>
        <taxon>Camellia</taxon>
    </lineage>
</organism>
<dbReference type="STRING" id="542762.A0A4S4DKN4"/>
<evidence type="ECO:0000256" key="4">
    <source>
        <dbReference type="ARBA" id="ARBA00022692"/>
    </source>
</evidence>
<reference evidence="12 13" key="1">
    <citation type="journal article" date="2018" name="Proc. Natl. Acad. Sci. U.S.A.">
        <title>Draft genome sequence of Camellia sinensis var. sinensis provides insights into the evolution of the tea genome and tea quality.</title>
        <authorList>
            <person name="Wei C."/>
            <person name="Yang H."/>
            <person name="Wang S."/>
            <person name="Zhao J."/>
            <person name="Liu C."/>
            <person name="Gao L."/>
            <person name="Xia E."/>
            <person name="Lu Y."/>
            <person name="Tai Y."/>
            <person name="She G."/>
            <person name="Sun J."/>
            <person name="Cao H."/>
            <person name="Tong W."/>
            <person name="Gao Q."/>
            <person name="Li Y."/>
            <person name="Deng W."/>
            <person name="Jiang X."/>
            <person name="Wang W."/>
            <person name="Chen Q."/>
            <person name="Zhang S."/>
            <person name="Li H."/>
            <person name="Wu J."/>
            <person name="Wang P."/>
            <person name="Li P."/>
            <person name="Shi C."/>
            <person name="Zheng F."/>
            <person name="Jian J."/>
            <person name="Huang B."/>
            <person name="Shan D."/>
            <person name="Shi M."/>
            <person name="Fang C."/>
            <person name="Yue Y."/>
            <person name="Li F."/>
            <person name="Li D."/>
            <person name="Wei S."/>
            <person name="Han B."/>
            <person name="Jiang C."/>
            <person name="Yin Y."/>
            <person name="Xia T."/>
            <person name="Zhang Z."/>
            <person name="Bennetzen J.L."/>
            <person name="Zhao S."/>
            <person name="Wan X."/>
        </authorList>
    </citation>
    <scope>NUCLEOTIDE SEQUENCE [LARGE SCALE GENOMIC DNA]</scope>
    <source>
        <strain evidence="13">cv. Shuchazao</strain>
        <tissue evidence="12">Leaf</tissue>
    </source>
</reference>
<evidence type="ECO:0000256" key="1">
    <source>
        <dbReference type="ARBA" id="ARBA00004141"/>
    </source>
</evidence>
<keyword evidence="8 10" id="KW-0472">Membrane</keyword>
<dbReference type="Pfam" id="PF00999">
    <property type="entry name" value="Na_H_Exchanger"/>
    <property type="match status" value="1"/>
</dbReference>
<comment type="subcellular location">
    <subcellularLocation>
        <location evidence="1">Membrane</location>
        <topology evidence="1">Multi-pass membrane protein</topology>
    </subcellularLocation>
</comment>
<feature type="transmembrane region" description="Helical" evidence="10">
    <location>
        <begin position="167"/>
        <end position="190"/>
    </location>
</feature>
<accession>A0A4S4DKN4</accession>
<keyword evidence="7" id="KW-0406">Ion transport</keyword>
<dbReference type="PANTHER" id="PTHR32468:SF26">
    <property type="entry name" value="CATION_H(+) ANTIPORTER 15"/>
    <property type="match status" value="1"/>
</dbReference>
<dbReference type="GO" id="GO:0016020">
    <property type="term" value="C:membrane"/>
    <property type="evidence" value="ECO:0007669"/>
    <property type="project" value="UniProtKB-SubCell"/>
</dbReference>
<dbReference type="GO" id="GO:0015297">
    <property type="term" value="F:antiporter activity"/>
    <property type="evidence" value="ECO:0007669"/>
    <property type="project" value="InterPro"/>
</dbReference>
<evidence type="ECO:0000256" key="3">
    <source>
        <dbReference type="ARBA" id="ARBA00022538"/>
    </source>
</evidence>
<keyword evidence="4 10" id="KW-0812">Transmembrane</keyword>
<comment type="caution">
    <text evidence="12">The sequence shown here is derived from an EMBL/GenBank/DDBJ whole genome shotgun (WGS) entry which is preliminary data.</text>
</comment>
<name>A0A4S4DKN4_CAMSN</name>
<evidence type="ECO:0000313" key="12">
    <source>
        <dbReference type="EMBL" id="THG03064.1"/>
    </source>
</evidence>
<feature type="transmembrane region" description="Helical" evidence="10">
    <location>
        <begin position="231"/>
        <end position="252"/>
    </location>
</feature>
<keyword evidence="13" id="KW-1185">Reference proteome</keyword>
<evidence type="ECO:0000256" key="9">
    <source>
        <dbReference type="ARBA" id="ARBA00038341"/>
    </source>
</evidence>
<dbReference type="PANTHER" id="PTHR32468">
    <property type="entry name" value="CATION/H + ANTIPORTER"/>
    <property type="match status" value="1"/>
</dbReference>
<dbReference type="Gene3D" id="1.20.1530.20">
    <property type="match status" value="1"/>
</dbReference>
<dbReference type="InterPro" id="IPR050794">
    <property type="entry name" value="CPA2_transporter"/>
</dbReference>
<keyword evidence="6 10" id="KW-1133">Transmembrane helix</keyword>
<feature type="transmembrane region" description="Helical" evidence="10">
    <location>
        <begin position="202"/>
        <end position="225"/>
    </location>
</feature>
<evidence type="ECO:0000313" key="13">
    <source>
        <dbReference type="Proteomes" id="UP000306102"/>
    </source>
</evidence>
<evidence type="ECO:0000256" key="2">
    <source>
        <dbReference type="ARBA" id="ARBA00022448"/>
    </source>
</evidence>
<dbReference type="GO" id="GO:0012505">
    <property type="term" value="C:endomembrane system"/>
    <property type="evidence" value="ECO:0007669"/>
    <property type="project" value="TreeGrafter"/>
</dbReference>
<evidence type="ECO:0000256" key="6">
    <source>
        <dbReference type="ARBA" id="ARBA00022989"/>
    </source>
</evidence>
<keyword evidence="5" id="KW-0630">Potassium</keyword>
<feature type="transmembrane region" description="Helical" evidence="10">
    <location>
        <begin position="105"/>
        <end position="126"/>
    </location>
</feature>
<proteinExistence type="inferred from homology"/>
<dbReference type="EMBL" id="SDRB02011061">
    <property type="protein sequence ID" value="THG03064.1"/>
    <property type="molecule type" value="Genomic_DNA"/>
</dbReference>
<gene>
    <name evidence="12" type="ORF">TEA_010738</name>
</gene>
<dbReference type="GO" id="GO:0006813">
    <property type="term" value="P:potassium ion transport"/>
    <property type="evidence" value="ECO:0007669"/>
    <property type="project" value="UniProtKB-KW"/>
</dbReference>
<feature type="domain" description="Cation/H+ exchanger transmembrane" evidence="11">
    <location>
        <begin position="52"/>
        <end position="271"/>
    </location>
</feature>
<dbReference type="GO" id="GO:0006885">
    <property type="term" value="P:regulation of pH"/>
    <property type="evidence" value="ECO:0007669"/>
    <property type="project" value="TreeGrafter"/>
</dbReference>
<dbReference type="InterPro" id="IPR006153">
    <property type="entry name" value="Cation/H_exchanger_TM"/>
</dbReference>
<sequence>MEEAILPNKTKNATIVCYAPTMITTNGIWQGDNPLNYSLPLFILQLLLIVVTTRLLGFILKPLRQPRVLSEILGGVVLGPSILGQSEEFAKAVFPLRSVMVLETMANVGLLYFLFLIGVEMDLAVIHRTGRKALAIAIGGMILPFIIGISFSFILQQKSHTTTKNQATVILFLGVALSVTAFPVLARILAELKLLSSNIGRIAMASALINDVCAWILLAIAIALAENDTTSMAALWVIVSSVAFVVCCIFLVRPLVTWMMKRTPEGEAISEFYLSCLV</sequence>
<feature type="transmembrane region" description="Helical" evidence="10">
    <location>
        <begin position="68"/>
        <end position="85"/>
    </location>
</feature>
<feature type="transmembrane region" description="Helical" evidence="10">
    <location>
        <begin position="133"/>
        <end position="155"/>
    </location>
</feature>
<evidence type="ECO:0000256" key="7">
    <source>
        <dbReference type="ARBA" id="ARBA00023065"/>
    </source>
</evidence>